<evidence type="ECO:0000259" key="3">
    <source>
        <dbReference type="Pfam" id="PF23649"/>
    </source>
</evidence>
<keyword evidence="1" id="KW-0175">Coiled coil</keyword>
<feature type="region of interest" description="Disordered" evidence="2">
    <location>
        <begin position="980"/>
        <end position="1086"/>
    </location>
</feature>
<dbReference type="Proteomes" id="UP000663856">
    <property type="component" value="Unassembled WGS sequence"/>
</dbReference>
<dbReference type="AlphaFoldDB" id="A0A816NCL0"/>
<dbReference type="SUPFAM" id="SSF90257">
    <property type="entry name" value="Myosin rod fragments"/>
    <property type="match status" value="1"/>
</dbReference>
<gene>
    <name evidence="4" type="ORF">WKI299_LOCUS7438</name>
</gene>
<dbReference type="InterPro" id="IPR056598">
    <property type="entry name" value="FKBP-15_dom"/>
</dbReference>
<feature type="compositionally biased region" description="Polar residues" evidence="2">
    <location>
        <begin position="980"/>
        <end position="994"/>
    </location>
</feature>
<feature type="coiled-coil region" evidence="1">
    <location>
        <begin position="501"/>
        <end position="698"/>
    </location>
</feature>
<dbReference type="EMBL" id="CAJNRF010002280">
    <property type="protein sequence ID" value="CAF2035085.1"/>
    <property type="molecule type" value="Genomic_DNA"/>
</dbReference>
<reference evidence="4" key="1">
    <citation type="submission" date="2021-02" db="EMBL/GenBank/DDBJ databases">
        <authorList>
            <person name="Nowell W R."/>
        </authorList>
    </citation>
    <scope>NUCLEOTIDE SEQUENCE</scope>
</reference>
<evidence type="ECO:0000256" key="1">
    <source>
        <dbReference type="SAM" id="Coils"/>
    </source>
</evidence>
<evidence type="ECO:0000313" key="4">
    <source>
        <dbReference type="EMBL" id="CAF2035085.1"/>
    </source>
</evidence>
<organism evidence="4 5">
    <name type="scientific">Rotaria magnacalcarata</name>
    <dbReference type="NCBI Taxonomy" id="392030"/>
    <lineage>
        <taxon>Eukaryota</taxon>
        <taxon>Metazoa</taxon>
        <taxon>Spiralia</taxon>
        <taxon>Gnathifera</taxon>
        <taxon>Rotifera</taxon>
        <taxon>Eurotatoria</taxon>
        <taxon>Bdelloidea</taxon>
        <taxon>Philodinida</taxon>
        <taxon>Philodinidae</taxon>
        <taxon>Rotaria</taxon>
    </lineage>
</organism>
<evidence type="ECO:0000256" key="2">
    <source>
        <dbReference type="SAM" id="MobiDB-lite"/>
    </source>
</evidence>
<dbReference type="Gene3D" id="3.10.50.40">
    <property type="match status" value="1"/>
</dbReference>
<feature type="compositionally biased region" description="Low complexity" evidence="2">
    <location>
        <begin position="420"/>
        <end position="438"/>
    </location>
</feature>
<dbReference type="PANTHER" id="PTHR44927:SF1">
    <property type="entry name" value="FK506-BINDING PROTEIN 15"/>
    <property type="match status" value="1"/>
</dbReference>
<proteinExistence type="predicted"/>
<name>A0A816NCL0_9BILA</name>
<feature type="compositionally biased region" description="Polar residues" evidence="2">
    <location>
        <begin position="946"/>
        <end position="955"/>
    </location>
</feature>
<feature type="region of interest" description="Disordered" evidence="2">
    <location>
        <begin position="919"/>
        <end position="955"/>
    </location>
</feature>
<dbReference type="Pfam" id="PF23649">
    <property type="entry name" value="FKBP15"/>
    <property type="match status" value="1"/>
</dbReference>
<feature type="coiled-coil region" evidence="1">
    <location>
        <begin position="726"/>
        <end position="795"/>
    </location>
</feature>
<comment type="caution">
    <text evidence="4">The sequence shown here is derived from an EMBL/GenBank/DDBJ whole genome shotgun (WGS) entry which is preliminary data.</text>
</comment>
<protein>
    <recommendedName>
        <fullName evidence="3">FK506-binding protein 15-like domain-containing protein</fullName>
    </recommendedName>
</protein>
<sequence>MMSDDDDIDFTSANQSSRNLASLFHGSEPAVASPTVAYVPPKQPKKDSPPKIMTATAVQAFSLGADQKWTPRGKMGVAILSTDNTMFQLILYLTKTQHITSARINTSSVFTCQANNYLAFQDDGGINWSVMFDTKQTLAEFILQIVVAKAYLLGFKFDHIIQDIREGEGSILADHDSAEIAVNQYKLLENGTVASADSGEIKPLRLKIGKQQNGKAFDDALRGMKKSGQRITMIGKILYNIEIIRVKREKDARSSSITMPSEEQPTVERKHTITEENETNDDKNKMLQRINRMGGVSMLPNSNQTSAFTNPHQHQLPTLGDDDSINNEFIQNAVSSRSIPTATIPPPVQFVPPMYQHQHHHQHQQTASHPLIQQPVLYPVQQPLHDYNSRPGSSMSGMAYQQVAMWPSSQYLPTTPTAPPTDTFYQQQQQAQPQPQQYPNDTRQLFNRLAEKIDLLNEKFDTKNSTIYPNMETNILLANIQRIVKENDTMKKDSFDRSAKVEELNLKISELLDRNQKLIEQTHQTAEQRNVVVNNVSEQTAQKILDLEKQKVELTNNLSISTSKIADLQLQINKYTQDTNESQSRLITLMHQCDQYKDELQKSEHQRLEIQMKFDSMQEQLKTEKSIKKQLQTNLNTLEEELAETKVTCASFERIHNERKAKFENERKRWQDDIDEQKQSYEKELDELRAKLRKQRTNDTLTTNQEISRVEQDLEREWQEKLDRQHAQHERLLNSKVKELEQLKTLHNENEIKLKQTNEDLQESQQNFQAYEERCEKLQERLVLMKEKLVEINDEQPQLINDQVKRTINIIFQRLKARIRLTKQYTGEQFLSRSLDVIKKATLKVLSDNDDAQNEQSTDDTQSDDENQQVQITVENDKNDQPLNGNSVDQKTLNEEVSSIIENQDEQISLIVEHQNEETDINQSDLTISTNNQKNGWDTMDDFQQESKNSSEALEQSQIVMVTEDTTSVDNETGAISSSLVIENNESTPSSEIVSNDHAGNGINEEMENKNEEKDDDTEQNDQKMDVNDSQLPPNLEIPNEKTLSDDENNEELFQSTRPYIQDTIASPVVTQSPAPPRNYNFNENIPLMTNLNDSEDELFK</sequence>
<dbReference type="GO" id="GO:0003755">
    <property type="term" value="F:peptidyl-prolyl cis-trans isomerase activity"/>
    <property type="evidence" value="ECO:0007669"/>
    <property type="project" value="InterPro"/>
</dbReference>
<dbReference type="InterPro" id="IPR046357">
    <property type="entry name" value="PPIase_dom_sf"/>
</dbReference>
<accession>A0A816NCL0</accession>
<feature type="compositionally biased region" description="Polar residues" evidence="2">
    <location>
        <begin position="921"/>
        <end position="936"/>
    </location>
</feature>
<feature type="domain" description="FK506-binding protein 15-like" evidence="3">
    <location>
        <begin position="469"/>
        <end position="692"/>
    </location>
</feature>
<feature type="region of interest" description="Disordered" evidence="2">
    <location>
        <begin position="414"/>
        <end position="438"/>
    </location>
</feature>
<evidence type="ECO:0000313" key="5">
    <source>
        <dbReference type="Proteomes" id="UP000663856"/>
    </source>
</evidence>
<dbReference type="PANTHER" id="PTHR44927">
    <property type="entry name" value="FK506-BINDING PROTEIN 15"/>
    <property type="match status" value="1"/>
</dbReference>